<dbReference type="SUPFAM" id="SSF52540">
    <property type="entry name" value="P-loop containing nucleoside triphosphate hydrolases"/>
    <property type="match status" value="1"/>
</dbReference>
<dbReference type="EMBL" id="DXBP01000026">
    <property type="protein sequence ID" value="HIZ41626.1"/>
    <property type="molecule type" value="Genomic_DNA"/>
</dbReference>
<dbReference type="GO" id="GO:0005524">
    <property type="term" value="F:ATP binding"/>
    <property type="evidence" value="ECO:0007669"/>
    <property type="project" value="UniProtKB-KW"/>
</dbReference>
<name>A0A9D2EQH0_9FIRM</name>
<feature type="domain" description="AAA+ ATPase" evidence="1">
    <location>
        <begin position="120"/>
        <end position="249"/>
    </location>
</feature>
<dbReference type="AlphaFoldDB" id="A0A9D2EQH0"/>
<keyword evidence="2" id="KW-0547">Nucleotide-binding</keyword>
<dbReference type="PANTHER" id="PTHR30050">
    <property type="entry name" value="CHROMOSOMAL REPLICATION INITIATOR PROTEIN DNAA"/>
    <property type="match status" value="1"/>
</dbReference>
<evidence type="ECO:0000313" key="3">
    <source>
        <dbReference type="Proteomes" id="UP000824048"/>
    </source>
</evidence>
<dbReference type="GO" id="GO:0006260">
    <property type="term" value="P:DNA replication"/>
    <property type="evidence" value="ECO:0007669"/>
    <property type="project" value="TreeGrafter"/>
</dbReference>
<accession>A0A9D2EQH0</accession>
<dbReference type="CDD" id="cd00009">
    <property type="entry name" value="AAA"/>
    <property type="match status" value="1"/>
</dbReference>
<dbReference type="NCBIfam" id="NF005992">
    <property type="entry name" value="PRK08116.1"/>
    <property type="match status" value="1"/>
</dbReference>
<protein>
    <submittedName>
        <fullName evidence="2">ATP-binding protein</fullName>
    </submittedName>
</protein>
<dbReference type="InterPro" id="IPR002611">
    <property type="entry name" value="IstB_ATP-bd"/>
</dbReference>
<dbReference type="PANTHER" id="PTHR30050:SF4">
    <property type="entry name" value="ATP-BINDING PROTEIN RV3427C IN INSERTION SEQUENCE-RELATED"/>
    <property type="match status" value="1"/>
</dbReference>
<comment type="caution">
    <text evidence="2">The sequence shown here is derived from an EMBL/GenBank/DDBJ whole genome shotgun (WGS) entry which is preliminary data.</text>
</comment>
<reference evidence="2" key="1">
    <citation type="journal article" date="2021" name="PeerJ">
        <title>Extensive microbial diversity within the chicken gut microbiome revealed by metagenomics and culture.</title>
        <authorList>
            <person name="Gilroy R."/>
            <person name="Ravi A."/>
            <person name="Getino M."/>
            <person name="Pursley I."/>
            <person name="Horton D.L."/>
            <person name="Alikhan N.F."/>
            <person name="Baker D."/>
            <person name="Gharbi K."/>
            <person name="Hall N."/>
            <person name="Watson M."/>
            <person name="Adriaenssens E.M."/>
            <person name="Foster-Nyarko E."/>
            <person name="Jarju S."/>
            <person name="Secka A."/>
            <person name="Antonio M."/>
            <person name="Oren A."/>
            <person name="Chaudhuri R.R."/>
            <person name="La Ragione R."/>
            <person name="Hildebrand F."/>
            <person name="Pallen M.J."/>
        </authorList>
    </citation>
    <scope>NUCLEOTIDE SEQUENCE</scope>
    <source>
        <strain evidence="2">ChiSxjej1B13-11774</strain>
    </source>
</reference>
<evidence type="ECO:0000313" key="2">
    <source>
        <dbReference type="EMBL" id="HIZ41626.1"/>
    </source>
</evidence>
<sequence length="277" mass="30797">MSDWNDRLGNPLQPSDYIDAKSGLVVCGTCGEPKQHVIELAGVKTIVPCACRCTREQDAARREEVERQRAEYERSRRRTECFGDDLKKAGYTFAADDRRNAQVSDAAWGYTKDFAQQRKDGKGLLFLGTVGTGKTFYACCIANAVIDAGYSAIVTNFAQIASDLQGAFDKRSVHNRLLRADLIVLDDLAAERDTSFMQEVVFQVVEELSGAGKPMILTSNLSPQEFLHPAELSRSRVFSRVAEVCTIISVTGADRRMERRKAEQKDDRQRLIDAASS</sequence>
<gene>
    <name evidence="2" type="ORF">H9811_03570</name>
</gene>
<dbReference type="Gene3D" id="3.40.50.300">
    <property type="entry name" value="P-loop containing nucleotide triphosphate hydrolases"/>
    <property type="match status" value="1"/>
</dbReference>
<dbReference type="Pfam" id="PF01695">
    <property type="entry name" value="IstB_IS21"/>
    <property type="match status" value="1"/>
</dbReference>
<dbReference type="InterPro" id="IPR027417">
    <property type="entry name" value="P-loop_NTPase"/>
</dbReference>
<keyword evidence="2" id="KW-0067">ATP-binding</keyword>
<dbReference type="SMART" id="SM00382">
    <property type="entry name" value="AAA"/>
    <property type="match status" value="1"/>
</dbReference>
<reference evidence="2" key="2">
    <citation type="submission" date="2021-04" db="EMBL/GenBank/DDBJ databases">
        <authorList>
            <person name="Gilroy R."/>
        </authorList>
    </citation>
    <scope>NUCLEOTIDE SEQUENCE</scope>
    <source>
        <strain evidence="2">ChiSxjej1B13-11774</strain>
    </source>
</reference>
<proteinExistence type="predicted"/>
<organism evidence="2 3">
    <name type="scientific">Candidatus Gemmiger excrementigallinarum</name>
    <dbReference type="NCBI Taxonomy" id="2838609"/>
    <lineage>
        <taxon>Bacteria</taxon>
        <taxon>Bacillati</taxon>
        <taxon>Bacillota</taxon>
        <taxon>Clostridia</taxon>
        <taxon>Eubacteriales</taxon>
        <taxon>Gemmiger</taxon>
    </lineage>
</organism>
<dbReference type="InterPro" id="IPR003593">
    <property type="entry name" value="AAA+_ATPase"/>
</dbReference>
<dbReference type="Proteomes" id="UP000824048">
    <property type="component" value="Unassembled WGS sequence"/>
</dbReference>
<evidence type="ECO:0000259" key="1">
    <source>
        <dbReference type="SMART" id="SM00382"/>
    </source>
</evidence>